<dbReference type="AlphaFoldDB" id="A0A5N6X363"/>
<dbReference type="SUPFAM" id="SSF52047">
    <property type="entry name" value="RNI-like"/>
    <property type="match status" value="1"/>
</dbReference>
<evidence type="ECO:0000313" key="2">
    <source>
        <dbReference type="Proteomes" id="UP000325945"/>
    </source>
</evidence>
<accession>A0A5N6X363</accession>
<name>A0A5N6X363_9EURO</name>
<organism evidence="1 2">
    <name type="scientific">Aspergillus sergii</name>
    <dbReference type="NCBI Taxonomy" id="1034303"/>
    <lineage>
        <taxon>Eukaryota</taxon>
        <taxon>Fungi</taxon>
        <taxon>Dikarya</taxon>
        <taxon>Ascomycota</taxon>
        <taxon>Pezizomycotina</taxon>
        <taxon>Eurotiomycetes</taxon>
        <taxon>Eurotiomycetidae</taxon>
        <taxon>Eurotiales</taxon>
        <taxon>Aspergillaceae</taxon>
        <taxon>Aspergillus</taxon>
        <taxon>Aspergillus subgen. Circumdati</taxon>
    </lineage>
</organism>
<proteinExistence type="predicted"/>
<dbReference type="EMBL" id="ML741803">
    <property type="protein sequence ID" value="KAE8326020.1"/>
    <property type="molecule type" value="Genomic_DNA"/>
</dbReference>
<gene>
    <name evidence="1" type="ORF">BDV39DRAFT_206406</name>
</gene>
<reference evidence="2" key="1">
    <citation type="submission" date="2019-04" db="EMBL/GenBank/DDBJ databases">
        <title>Friends and foes A comparative genomics studyof 23 Aspergillus species from section Flavi.</title>
        <authorList>
            <consortium name="DOE Joint Genome Institute"/>
            <person name="Kjaerbolling I."/>
            <person name="Vesth T."/>
            <person name="Frisvad J.C."/>
            <person name="Nybo J.L."/>
            <person name="Theobald S."/>
            <person name="Kildgaard S."/>
            <person name="Isbrandt T."/>
            <person name="Kuo A."/>
            <person name="Sato A."/>
            <person name="Lyhne E.K."/>
            <person name="Kogle M.E."/>
            <person name="Wiebenga A."/>
            <person name="Kun R.S."/>
            <person name="Lubbers R.J."/>
            <person name="Makela M.R."/>
            <person name="Barry K."/>
            <person name="Chovatia M."/>
            <person name="Clum A."/>
            <person name="Daum C."/>
            <person name="Haridas S."/>
            <person name="He G."/>
            <person name="LaButti K."/>
            <person name="Lipzen A."/>
            <person name="Mondo S."/>
            <person name="Riley R."/>
            <person name="Salamov A."/>
            <person name="Simmons B.A."/>
            <person name="Magnuson J.K."/>
            <person name="Henrissat B."/>
            <person name="Mortensen U.H."/>
            <person name="Larsen T.O."/>
            <person name="Devries R.P."/>
            <person name="Grigoriev I.V."/>
            <person name="Machida M."/>
            <person name="Baker S.E."/>
            <person name="Andersen M.R."/>
        </authorList>
    </citation>
    <scope>NUCLEOTIDE SEQUENCE [LARGE SCALE GENOMIC DNA]</scope>
    <source>
        <strain evidence="2">CBS 130017</strain>
    </source>
</reference>
<evidence type="ECO:0008006" key="3">
    <source>
        <dbReference type="Google" id="ProtNLM"/>
    </source>
</evidence>
<keyword evidence="2" id="KW-1185">Reference proteome</keyword>
<sequence>MFRTELQKAKPVRQTYLASSGRKCLTIFDRDKPDPQKAFILRLPLEILAHIINLIASDANHSPDNHRTWKQLSVVCRRLTPIVLPLLYRHLKIETGPPNRSLRQLHRTLQSNPALGDHCRKLRIHISYFKPAADSDFFVVKDLIPCLTKVQILTIPGGFDSSHKSAWSLLQYAFQHIHAVRSLNIHREMGGRFLRDFIEHMDIPSLEKLSLSGVYRQTTSTEAYALLQPKKYRTATFTSLELTDYEESPEATKQLITWPKSLVHFHLGTFYDNPFYIDLPMLSEWLAIHKDTLKSIDIGSLSRGGGRRLFNACDFPKLEVLTLSRWHLAGWRPHHDEGLTFSPLHADLLLGASLHTFTLDFTVYDQHSEGWTDFGEREEHWVRQVAKAAIARKAALRKIKIIFNPDYWDSTEEQGYPWDRMDRIRDEIQPHGLVLEYSEPALTKEEWLRRLRDDSCAPSVTESLEALEMAYSERTYEGGDIREYFPRV</sequence>
<evidence type="ECO:0000313" key="1">
    <source>
        <dbReference type="EMBL" id="KAE8326020.1"/>
    </source>
</evidence>
<dbReference type="Proteomes" id="UP000325945">
    <property type="component" value="Unassembled WGS sequence"/>
</dbReference>
<protein>
    <recommendedName>
        <fullName evidence="3">F-box domain-containing protein</fullName>
    </recommendedName>
</protein>